<keyword evidence="1" id="KW-0346">Stress response</keyword>
<dbReference type="OrthoDB" id="5511210at2759"/>
<dbReference type="InterPro" id="IPR031107">
    <property type="entry name" value="Small_HSP"/>
</dbReference>
<dbReference type="PANTHER" id="PTHR11527">
    <property type="entry name" value="HEAT-SHOCK PROTEIN 20 FAMILY MEMBER"/>
    <property type="match status" value="1"/>
</dbReference>
<dbReference type="AlphaFoldDB" id="A0A9D4U1E7"/>
<dbReference type="Proteomes" id="UP000886520">
    <property type="component" value="Chromosome 25"/>
</dbReference>
<dbReference type="SUPFAM" id="SSF49764">
    <property type="entry name" value="HSP20-like chaperones"/>
    <property type="match status" value="1"/>
</dbReference>
<evidence type="ECO:0000313" key="5">
    <source>
        <dbReference type="EMBL" id="KAI5059178.1"/>
    </source>
</evidence>
<name>A0A9D4U1E7_ADICA</name>
<protein>
    <recommendedName>
        <fullName evidence="4">SHSP domain-containing protein</fullName>
    </recommendedName>
</protein>
<dbReference type="EMBL" id="JABFUD020000025">
    <property type="protein sequence ID" value="KAI5059178.1"/>
    <property type="molecule type" value="Genomic_DNA"/>
</dbReference>
<dbReference type="Pfam" id="PF00011">
    <property type="entry name" value="HSP20"/>
    <property type="match status" value="1"/>
</dbReference>
<evidence type="ECO:0000256" key="2">
    <source>
        <dbReference type="PROSITE-ProRule" id="PRU00285"/>
    </source>
</evidence>
<reference evidence="5" key="1">
    <citation type="submission" date="2021-01" db="EMBL/GenBank/DDBJ databases">
        <title>Adiantum capillus-veneris genome.</title>
        <authorList>
            <person name="Fang Y."/>
            <person name="Liao Q."/>
        </authorList>
    </citation>
    <scope>NUCLEOTIDE SEQUENCE</scope>
    <source>
        <strain evidence="5">H3</strain>
        <tissue evidence="5">Leaf</tissue>
    </source>
</reference>
<evidence type="ECO:0000313" key="6">
    <source>
        <dbReference type="Proteomes" id="UP000886520"/>
    </source>
</evidence>
<feature type="domain" description="SHSP" evidence="4">
    <location>
        <begin position="41"/>
        <end position="156"/>
    </location>
</feature>
<accession>A0A9D4U1E7</accession>
<dbReference type="Gene3D" id="2.60.40.790">
    <property type="match status" value="1"/>
</dbReference>
<dbReference type="InterPro" id="IPR008978">
    <property type="entry name" value="HSP20-like_chaperone"/>
</dbReference>
<proteinExistence type="inferred from homology"/>
<dbReference type="InterPro" id="IPR002068">
    <property type="entry name" value="A-crystallin/Hsp20_dom"/>
</dbReference>
<comment type="similarity">
    <text evidence="2 3">Belongs to the small heat shock protein (HSP20) family.</text>
</comment>
<evidence type="ECO:0000256" key="1">
    <source>
        <dbReference type="ARBA" id="ARBA00023016"/>
    </source>
</evidence>
<evidence type="ECO:0000259" key="4">
    <source>
        <dbReference type="PROSITE" id="PS01031"/>
    </source>
</evidence>
<gene>
    <name evidence="5" type="ORF">GOP47_0025497</name>
</gene>
<comment type="caution">
    <text evidence="5">The sequence shown here is derived from an EMBL/GenBank/DDBJ whole genome shotgun (WGS) entry which is preliminary data.</text>
</comment>
<evidence type="ECO:0000256" key="3">
    <source>
        <dbReference type="RuleBase" id="RU003616"/>
    </source>
</evidence>
<organism evidence="5 6">
    <name type="scientific">Adiantum capillus-veneris</name>
    <name type="common">Maidenhair fern</name>
    <dbReference type="NCBI Taxonomy" id="13818"/>
    <lineage>
        <taxon>Eukaryota</taxon>
        <taxon>Viridiplantae</taxon>
        <taxon>Streptophyta</taxon>
        <taxon>Embryophyta</taxon>
        <taxon>Tracheophyta</taxon>
        <taxon>Polypodiopsida</taxon>
        <taxon>Polypodiidae</taxon>
        <taxon>Polypodiales</taxon>
        <taxon>Pteridineae</taxon>
        <taxon>Pteridaceae</taxon>
        <taxon>Vittarioideae</taxon>
        <taxon>Adiantum</taxon>
    </lineage>
</organism>
<sequence>MALSLFGGRRDSDPYDSLLFDPFALTSSFLRFPRHSSFGRDLAAVAHTQVDWKETSDSHVFKANLPGLAKEDVKVLVEDGRVLQISGERKKELTTSSERWHRVEQSHSSFLRRFRLPENAKVEDVKAAMEHGVLTITIPKVAPTQQSTDIRPFDISG</sequence>
<keyword evidence="6" id="KW-1185">Reference proteome</keyword>
<dbReference type="CDD" id="cd06472">
    <property type="entry name" value="ACD_ScHsp26_like"/>
    <property type="match status" value="1"/>
</dbReference>
<dbReference type="PROSITE" id="PS01031">
    <property type="entry name" value="SHSP"/>
    <property type="match status" value="1"/>
</dbReference>